<protein>
    <submittedName>
        <fullName evidence="1">Uncharacterized protein</fullName>
    </submittedName>
</protein>
<dbReference type="EMBL" id="MU860028">
    <property type="protein sequence ID" value="KAK4241087.1"/>
    <property type="molecule type" value="Genomic_DNA"/>
</dbReference>
<reference evidence="1" key="1">
    <citation type="journal article" date="2023" name="Mol. Phylogenet. Evol.">
        <title>Genome-scale phylogeny and comparative genomics of the fungal order Sordariales.</title>
        <authorList>
            <person name="Hensen N."/>
            <person name="Bonometti L."/>
            <person name="Westerberg I."/>
            <person name="Brannstrom I.O."/>
            <person name="Guillou S."/>
            <person name="Cros-Aarteil S."/>
            <person name="Calhoun S."/>
            <person name="Haridas S."/>
            <person name="Kuo A."/>
            <person name="Mondo S."/>
            <person name="Pangilinan J."/>
            <person name="Riley R."/>
            <person name="LaButti K."/>
            <person name="Andreopoulos B."/>
            <person name="Lipzen A."/>
            <person name="Chen C."/>
            <person name="Yan M."/>
            <person name="Daum C."/>
            <person name="Ng V."/>
            <person name="Clum A."/>
            <person name="Steindorff A."/>
            <person name="Ohm R.A."/>
            <person name="Martin F."/>
            <person name="Silar P."/>
            <person name="Natvig D.O."/>
            <person name="Lalanne C."/>
            <person name="Gautier V."/>
            <person name="Ament-Velasquez S.L."/>
            <person name="Kruys A."/>
            <person name="Hutchinson M.I."/>
            <person name="Powell A.J."/>
            <person name="Barry K."/>
            <person name="Miller A.N."/>
            <person name="Grigoriev I.V."/>
            <person name="Debuchy R."/>
            <person name="Gladieux P."/>
            <person name="Hiltunen Thoren M."/>
            <person name="Johannesson H."/>
        </authorList>
    </citation>
    <scope>NUCLEOTIDE SEQUENCE</scope>
    <source>
        <strain evidence="1">CBS 532.94</strain>
    </source>
</reference>
<comment type="caution">
    <text evidence="1">The sequence shown here is derived from an EMBL/GenBank/DDBJ whole genome shotgun (WGS) entry which is preliminary data.</text>
</comment>
<name>A0AAN7CHC6_9PEZI</name>
<evidence type="ECO:0000313" key="2">
    <source>
        <dbReference type="Proteomes" id="UP001303760"/>
    </source>
</evidence>
<accession>A0AAN7CHC6</accession>
<proteinExistence type="predicted"/>
<dbReference type="AlphaFoldDB" id="A0AAN7CHC6"/>
<organism evidence="1 2">
    <name type="scientific">Achaetomium macrosporum</name>
    <dbReference type="NCBI Taxonomy" id="79813"/>
    <lineage>
        <taxon>Eukaryota</taxon>
        <taxon>Fungi</taxon>
        <taxon>Dikarya</taxon>
        <taxon>Ascomycota</taxon>
        <taxon>Pezizomycotina</taxon>
        <taxon>Sordariomycetes</taxon>
        <taxon>Sordariomycetidae</taxon>
        <taxon>Sordariales</taxon>
        <taxon>Chaetomiaceae</taxon>
        <taxon>Achaetomium</taxon>
    </lineage>
</organism>
<reference evidence="1" key="2">
    <citation type="submission" date="2023-05" db="EMBL/GenBank/DDBJ databases">
        <authorList>
            <consortium name="Lawrence Berkeley National Laboratory"/>
            <person name="Steindorff A."/>
            <person name="Hensen N."/>
            <person name="Bonometti L."/>
            <person name="Westerberg I."/>
            <person name="Brannstrom I.O."/>
            <person name="Guillou S."/>
            <person name="Cros-Aarteil S."/>
            <person name="Calhoun S."/>
            <person name="Haridas S."/>
            <person name="Kuo A."/>
            <person name="Mondo S."/>
            <person name="Pangilinan J."/>
            <person name="Riley R."/>
            <person name="Labutti K."/>
            <person name="Andreopoulos B."/>
            <person name="Lipzen A."/>
            <person name="Chen C."/>
            <person name="Yanf M."/>
            <person name="Daum C."/>
            <person name="Ng V."/>
            <person name="Clum A."/>
            <person name="Ohm R."/>
            <person name="Martin F."/>
            <person name="Silar P."/>
            <person name="Natvig D."/>
            <person name="Lalanne C."/>
            <person name="Gautier V."/>
            <person name="Ament-Velasquez S.L."/>
            <person name="Kruys A."/>
            <person name="Hutchinson M.I."/>
            <person name="Powell A.J."/>
            <person name="Barry K."/>
            <person name="Miller A.N."/>
            <person name="Grigoriev I.V."/>
            <person name="Debuchy R."/>
            <person name="Gladieux P."/>
            <person name="Thoren M.H."/>
            <person name="Johannesson H."/>
        </authorList>
    </citation>
    <scope>NUCLEOTIDE SEQUENCE</scope>
    <source>
        <strain evidence="1">CBS 532.94</strain>
    </source>
</reference>
<evidence type="ECO:0000313" key="1">
    <source>
        <dbReference type="EMBL" id="KAK4241087.1"/>
    </source>
</evidence>
<keyword evidence="2" id="KW-1185">Reference proteome</keyword>
<sequence>MRDAECSIESPPQANASLETLPAEIRRQVLFSLDFAGLRALYLQDRRSLLCSCLQKTLGSVMIEACAVHRADVFCYPNRGGPERPEAVRRFHDTYRARSSNWSARVLICSKTVTKEEAASMAAFHSSVIIPLSRRFASCALKDLARQTMAEYDAPLSRTEEMRIIRALYRFQLCCCLFGRPWEIEEVACIYYWVKAEYDQVFHYTDVILVGTVACGLELLHTVLFKSKTHDDLSAPGQRLRGAAGISPAPEPLRRDFDPLPFRGDEAVDGEDGSPPWAWAYIWKDTYSSLYGEFIPDNFRRWGYVVWDYDRLARMAAMEVLGQKWREQHGENWTPEGTREVQASQKPGLRGAKNQWVLHLPRQIWLPA</sequence>
<gene>
    <name evidence="1" type="ORF">C8A03DRAFT_41485</name>
</gene>
<dbReference type="Proteomes" id="UP001303760">
    <property type="component" value="Unassembled WGS sequence"/>
</dbReference>